<evidence type="ECO:0000313" key="2">
    <source>
        <dbReference type="Proteomes" id="UP001519343"/>
    </source>
</evidence>
<evidence type="ECO:0008006" key="3">
    <source>
        <dbReference type="Google" id="ProtNLM"/>
    </source>
</evidence>
<proteinExistence type="predicted"/>
<dbReference type="EMBL" id="JAGGKT010000008">
    <property type="protein sequence ID" value="MBP1932941.1"/>
    <property type="molecule type" value="Genomic_DNA"/>
</dbReference>
<organism evidence="1 2">
    <name type="scientific">Ammoniphilus resinae</name>
    <dbReference type="NCBI Taxonomy" id="861532"/>
    <lineage>
        <taxon>Bacteria</taxon>
        <taxon>Bacillati</taxon>
        <taxon>Bacillota</taxon>
        <taxon>Bacilli</taxon>
        <taxon>Bacillales</taxon>
        <taxon>Paenibacillaceae</taxon>
        <taxon>Aneurinibacillus group</taxon>
        <taxon>Ammoniphilus</taxon>
    </lineage>
</organism>
<protein>
    <recommendedName>
        <fullName evidence="3">Swt1-like HEPN domain-containing protein</fullName>
    </recommendedName>
</protein>
<reference evidence="1 2" key="1">
    <citation type="submission" date="2021-03" db="EMBL/GenBank/DDBJ databases">
        <title>Genomic Encyclopedia of Type Strains, Phase IV (KMG-IV): sequencing the most valuable type-strain genomes for metagenomic binning, comparative biology and taxonomic classification.</title>
        <authorList>
            <person name="Goeker M."/>
        </authorList>
    </citation>
    <scope>NUCLEOTIDE SEQUENCE [LARGE SCALE GENOMIC DNA]</scope>
    <source>
        <strain evidence="1 2">DSM 24738</strain>
    </source>
</reference>
<evidence type="ECO:0000313" key="1">
    <source>
        <dbReference type="EMBL" id="MBP1932941.1"/>
    </source>
</evidence>
<dbReference type="Proteomes" id="UP001519343">
    <property type="component" value="Unassembled WGS sequence"/>
</dbReference>
<comment type="caution">
    <text evidence="1">The sequence shown here is derived from an EMBL/GenBank/DDBJ whole genome shotgun (WGS) entry which is preliminary data.</text>
</comment>
<keyword evidence="2" id="KW-1185">Reference proteome</keyword>
<gene>
    <name evidence="1" type="ORF">J2Z37_002952</name>
</gene>
<sequence>MSTKLNIEKMCQAYRLLYTIETMLREYIDETFTKQHGLYWYHRPSILKINLPNCRYIELIHIIRKFSSLNAAFTDYQLEELTRLNKVRNKVCHMQHISDEEYSLLVSCYLSVLKCCGDRLKMKSTS</sequence>
<accession>A0ABS4GRP6</accession>
<name>A0ABS4GRP6_9BACL</name>